<sequence>MYALNGDSNMIINHYQYGLLTLEYLNRLDFSLKRLILPVVTD</sequence>
<name>A0A6N7BZK2_9GAMM</name>
<organism evidence="1 2">
    <name type="scientific">Psychrobacter nivimaris</name>
    <dbReference type="NCBI Taxonomy" id="281738"/>
    <lineage>
        <taxon>Bacteria</taxon>
        <taxon>Pseudomonadati</taxon>
        <taxon>Pseudomonadota</taxon>
        <taxon>Gammaproteobacteria</taxon>
        <taxon>Moraxellales</taxon>
        <taxon>Moraxellaceae</taxon>
        <taxon>Psychrobacter</taxon>
    </lineage>
</organism>
<evidence type="ECO:0000313" key="1">
    <source>
        <dbReference type="EMBL" id="KAF0567960.1"/>
    </source>
</evidence>
<keyword evidence="2" id="KW-1185">Reference proteome</keyword>
<dbReference type="Proteomes" id="UP000471465">
    <property type="component" value="Unassembled WGS sequence"/>
</dbReference>
<dbReference type="AlphaFoldDB" id="A0A6N7BZK2"/>
<gene>
    <name evidence="1" type="ORF">FQV37_1472</name>
</gene>
<evidence type="ECO:0000313" key="2">
    <source>
        <dbReference type="Proteomes" id="UP000471465"/>
    </source>
</evidence>
<reference evidence="1 2" key="1">
    <citation type="submission" date="2019-09" db="EMBL/GenBank/DDBJ databases">
        <title>Draft genome sequence of Psychrobacter nivimaris LAMA 639, in search for biotechnological relevant genes.</title>
        <authorList>
            <person name="Lima A.O.S."/>
            <person name="Staloch B.E.K."/>
            <person name="Freitas R.C."/>
            <person name="Niero H."/>
            <person name="Silva M.A.C."/>
        </authorList>
    </citation>
    <scope>NUCLEOTIDE SEQUENCE [LARGE SCALE GENOMIC DNA]</scope>
    <source>
        <strain evidence="1 2">LAMA 639</strain>
    </source>
</reference>
<proteinExistence type="predicted"/>
<dbReference type="EMBL" id="VZIZ01000029">
    <property type="protein sequence ID" value="KAF0567960.1"/>
    <property type="molecule type" value="Genomic_DNA"/>
</dbReference>
<protein>
    <submittedName>
        <fullName evidence="1">Uncharacterized protein</fullName>
    </submittedName>
</protein>
<accession>A0A6N7BZK2</accession>
<comment type="caution">
    <text evidence="1">The sequence shown here is derived from an EMBL/GenBank/DDBJ whole genome shotgun (WGS) entry which is preliminary data.</text>
</comment>